<name>A0AAJ7SWC8_PETMA</name>
<protein>
    <submittedName>
        <fullName evidence="12">Lamin-B1-like isoform X1</fullName>
    </submittedName>
</protein>
<feature type="compositionally biased region" description="Low complexity" evidence="8">
    <location>
        <begin position="399"/>
        <end position="413"/>
    </location>
</feature>
<keyword evidence="3" id="KW-0539">Nucleus</keyword>
<dbReference type="InterPro" id="IPR036415">
    <property type="entry name" value="Lamin_tail_dom_sf"/>
</dbReference>
<evidence type="ECO:0000256" key="1">
    <source>
        <dbReference type="ARBA" id="ARBA00022754"/>
    </source>
</evidence>
<dbReference type="GO" id="GO:0031507">
    <property type="term" value="P:heterochromatin formation"/>
    <property type="evidence" value="ECO:0007669"/>
    <property type="project" value="TreeGrafter"/>
</dbReference>
<dbReference type="Pfam" id="PF00038">
    <property type="entry name" value="Filament"/>
    <property type="match status" value="1"/>
</dbReference>
<dbReference type="InterPro" id="IPR001322">
    <property type="entry name" value="Lamin_tail_dom"/>
</dbReference>
<evidence type="ECO:0000313" key="12">
    <source>
        <dbReference type="RefSeq" id="XP_032806848.1"/>
    </source>
</evidence>
<feature type="compositionally biased region" description="Basic and acidic residues" evidence="8">
    <location>
        <begin position="1"/>
        <end position="20"/>
    </location>
</feature>
<dbReference type="SUPFAM" id="SSF64593">
    <property type="entry name" value="Intermediate filament protein, coiled coil region"/>
    <property type="match status" value="2"/>
</dbReference>
<evidence type="ECO:0000256" key="5">
    <source>
        <dbReference type="ARBA" id="ARBA00024186"/>
    </source>
</evidence>
<feature type="region of interest" description="Disordered" evidence="8">
    <location>
        <begin position="388"/>
        <end position="439"/>
    </location>
</feature>
<keyword evidence="2 7" id="KW-0175">Coiled coil</keyword>
<dbReference type="PROSITE" id="PS51842">
    <property type="entry name" value="IF_ROD_2"/>
    <property type="match status" value="1"/>
</dbReference>
<gene>
    <name evidence="12" type="primary">LOC116940774</name>
</gene>
<dbReference type="Proteomes" id="UP001318040">
    <property type="component" value="Chromosome 1"/>
</dbReference>
<evidence type="ECO:0000259" key="10">
    <source>
        <dbReference type="PROSITE" id="PS51842"/>
    </source>
</evidence>
<comment type="subcellular location">
    <subcellularLocation>
        <location evidence="5">Nucleus lamina</location>
    </subcellularLocation>
</comment>
<dbReference type="GO" id="GO:0090435">
    <property type="term" value="P:protein localization to nuclear envelope"/>
    <property type="evidence" value="ECO:0007669"/>
    <property type="project" value="TreeGrafter"/>
</dbReference>
<dbReference type="AlphaFoldDB" id="A0AAJ7SWC8"/>
<dbReference type="KEGG" id="pmrn:116940774"/>
<keyword evidence="11" id="KW-1185">Reference proteome</keyword>
<dbReference type="GO" id="GO:0006998">
    <property type="term" value="P:nuclear envelope organization"/>
    <property type="evidence" value="ECO:0007669"/>
    <property type="project" value="TreeGrafter"/>
</dbReference>
<dbReference type="Gene3D" id="2.60.40.1260">
    <property type="entry name" value="Lamin Tail domain"/>
    <property type="match status" value="1"/>
</dbReference>
<comment type="similarity">
    <text evidence="6">Belongs to the intermediate filament family.</text>
</comment>
<dbReference type="GO" id="GO:0007097">
    <property type="term" value="P:nuclear migration"/>
    <property type="evidence" value="ECO:0007669"/>
    <property type="project" value="TreeGrafter"/>
</dbReference>
<evidence type="ECO:0000256" key="4">
    <source>
        <dbReference type="ARBA" id="ARBA00023289"/>
    </source>
</evidence>
<dbReference type="SMART" id="SM01391">
    <property type="entry name" value="Filament"/>
    <property type="match status" value="1"/>
</dbReference>
<evidence type="ECO:0000256" key="7">
    <source>
        <dbReference type="SAM" id="Coils"/>
    </source>
</evidence>
<dbReference type="SUPFAM" id="SSF74853">
    <property type="entry name" value="Lamin A/C globular tail domain"/>
    <property type="match status" value="1"/>
</dbReference>
<dbReference type="RefSeq" id="XP_032806848.1">
    <property type="nucleotide sequence ID" value="XM_032950957.1"/>
</dbReference>
<feature type="coiled-coil region" evidence="7">
    <location>
        <begin position="125"/>
        <end position="338"/>
    </location>
</feature>
<evidence type="ECO:0000256" key="2">
    <source>
        <dbReference type="ARBA" id="ARBA00023054"/>
    </source>
</evidence>
<evidence type="ECO:0000256" key="6">
    <source>
        <dbReference type="RuleBase" id="RU000685"/>
    </source>
</evidence>
<feature type="compositionally biased region" description="Low complexity" evidence="8">
    <location>
        <begin position="676"/>
        <end position="707"/>
    </location>
</feature>
<dbReference type="InterPro" id="IPR018039">
    <property type="entry name" value="IF_conserved"/>
</dbReference>
<dbReference type="GeneID" id="116940774"/>
<feature type="coiled-coil region" evidence="7">
    <location>
        <begin position="33"/>
        <end position="74"/>
    </location>
</feature>
<dbReference type="GO" id="GO:0005882">
    <property type="term" value="C:intermediate filament"/>
    <property type="evidence" value="ECO:0007669"/>
    <property type="project" value="UniProtKB-KW"/>
</dbReference>
<feature type="compositionally biased region" description="Gly residues" evidence="8">
    <location>
        <begin position="662"/>
        <end position="675"/>
    </location>
</feature>
<keyword evidence="4" id="KW-0636">Prenylation</keyword>
<evidence type="ECO:0000259" key="9">
    <source>
        <dbReference type="PROSITE" id="PS51841"/>
    </source>
</evidence>
<dbReference type="Gene3D" id="1.20.5.1160">
    <property type="entry name" value="Vasodilator-stimulated phosphoprotein"/>
    <property type="match status" value="1"/>
</dbReference>
<dbReference type="PANTHER" id="PTHR45721:SF11">
    <property type="entry name" value="LAMIN DM0-RELATED"/>
    <property type="match status" value="1"/>
</dbReference>
<dbReference type="PROSITE" id="PS00226">
    <property type="entry name" value="IF_ROD_1"/>
    <property type="match status" value="1"/>
</dbReference>
<feature type="domain" description="LTD" evidence="9">
    <location>
        <begin position="489"/>
        <end position="610"/>
    </location>
</feature>
<dbReference type="GO" id="GO:0051664">
    <property type="term" value="P:nuclear pore localization"/>
    <property type="evidence" value="ECO:0007669"/>
    <property type="project" value="TreeGrafter"/>
</dbReference>
<sequence>MGSPRRGREVREVRQVRGEVRSSSPLSPARITRAQEKEELSNLNDRLAVYIDKMRSLEAENSMLRMRVSESEEVVTSEVTGIKASFERELADARLCLDNVAHEKARIEIESGKLRSDFNELYSRMAQKERDLATALGRNKDLEAQLGSKSHALGTALAQQRILEDELRSLKASLSSLEGNLLNLKKQLEEETLARVTAENAAQSLKEELEFRRSMFENEVKETRKRHESRLVEIDAGHQQEYESKLAQALQDLRAEHMDQVQLYKNELENNYKTKMENAKMSLQQNSTMSGVVQEELTESRMRIETLNNQLGALQRQVAGAEAKIRDLEETLRRERDSHWRQLADKDRELTEIRQAMTAQINEYEQLLEVKLALDMEISAYRKMLEGEEERLHLSPSPSSRVTVTRSSETVRTSGGGGGAVSRSASGAGSASAAGGAASSRSSVASSRVAVVRGGAAASGSNSGGLSLSSSAAKRKRLDVQESEATSSVSVTQRASASGVIAVDEIDAGGRFVKLINDSQQDQAVGGWTVKRSIHGHADIVYKFTGRTIVKAGDSITIWAGGAGVQHNPPRDLLMKQHSTWGSGDEVRVVVLNANGEEVAMRQILRRQGAAGEDDDEDEDVVEANEALFHQQQEGAERGADSTEETISEYELRSRTVRHNTPGGGGDGGDGGGGNSSSRSSRAGSATRSRTTTARASAASQSGSRSGVPDEAILRLGIYSAGVGSPEPRGGIHVGGEAAVGAVRLSTGQQASGASVTNTTSVTTQRVETSQVPRGSLAAFLRR</sequence>
<feature type="compositionally biased region" description="Low complexity" evidence="8">
    <location>
        <begin position="421"/>
        <end position="439"/>
    </location>
</feature>
<evidence type="ECO:0000313" key="11">
    <source>
        <dbReference type="Proteomes" id="UP001318040"/>
    </source>
</evidence>
<dbReference type="GO" id="GO:0005652">
    <property type="term" value="C:nuclear lamina"/>
    <property type="evidence" value="ECO:0007669"/>
    <property type="project" value="UniProtKB-SubCell"/>
</dbReference>
<accession>A0AAJ7SWC8</accession>
<dbReference type="InterPro" id="IPR039008">
    <property type="entry name" value="IF_rod_dom"/>
</dbReference>
<feature type="region of interest" description="Disordered" evidence="8">
    <location>
        <begin position="1"/>
        <end position="28"/>
    </location>
</feature>
<keyword evidence="1 6" id="KW-0403">Intermediate filament</keyword>
<evidence type="ECO:0000256" key="3">
    <source>
        <dbReference type="ARBA" id="ARBA00023242"/>
    </source>
</evidence>
<dbReference type="Pfam" id="PF00932">
    <property type="entry name" value="LTD"/>
    <property type="match status" value="1"/>
</dbReference>
<feature type="region of interest" description="Disordered" evidence="8">
    <location>
        <begin position="652"/>
        <end position="708"/>
    </location>
</feature>
<keyword evidence="4" id="KW-0449">Lipoprotein</keyword>
<dbReference type="GO" id="GO:0005200">
    <property type="term" value="F:structural constituent of cytoskeleton"/>
    <property type="evidence" value="ECO:0007669"/>
    <property type="project" value="TreeGrafter"/>
</dbReference>
<feature type="domain" description="IF rod" evidence="10">
    <location>
        <begin position="36"/>
        <end position="392"/>
    </location>
</feature>
<dbReference type="PROSITE" id="PS51841">
    <property type="entry name" value="LTD"/>
    <property type="match status" value="1"/>
</dbReference>
<evidence type="ECO:0000256" key="8">
    <source>
        <dbReference type="SAM" id="MobiDB-lite"/>
    </source>
</evidence>
<dbReference type="Gene3D" id="1.20.5.170">
    <property type="match status" value="1"/>
</dbReference>
<reference evidence="12" key="1">
    <citation type="submission" date="2025-08" db="UniProtKB">
        <authorList>
            <consortium name="RefSeq"/>
        </authorList>
    </citation>
    <scope>IDENTIFICATION</scope>
    <source>
        <tissue evidence="12">Sperm</tissue>
    </source>
</reference>
<proteinExistence type="inferred from homology"/>
<dbReference type="PANTHER" id="PTHR45721">
    <property type="entry name" value="LAMIN DM0-RELATED"/>
    <property type="match status" value="1"/>
</dbReference>
<organism evidence="11 12">
    <name type="scientific">Petromyzon marinus</name>
    <name type="common">Sea lamprey</name>
    <dbReference type="NCBI Taxonomy" id="7757"/>
    <lineage>
        <taxon>Eukaryota</taxon>
        <taxon>Metazoa</taxon>
        <taxon>Chordata</taxon>
        <taxon>Craniata</taxon>
        <taxon>Vertebrata</taxon>
        <taxon>Cyclostomata</taxon>
        <taxon>Hyperoartia</taxon>
        <taxon>Petromyzontiformes</taxon>
        <taxon>Petromyzontidae</taxon>
        <taxon>Petromyzon</taxon>
    </lineage>
</organism>